<dbReference type="InterPro" id="IPR036513">
    <property type="entry name" value="STAS_dom_sf"/>
</dbReference>
<evidence type="ECO:0000313" key="2">
    <source>
        <dbReference type="EMBL" id="GFG50280.1"/>
    </source>
</evidence>
<dbReference type="EMBL" id="BLKS01000001">
    <property type="protein sequence ID" value="GFG50280.1"/>
    <property type="molecule type" value="Genomic_DNA"/>
</dbReference>
<dbReference type="Pfam" id="PF01740">
    <property type="entry name" value="STAS"/>
    <property type="match status" value="1"/>
</dbReference>
<accession>A0A2A7MSQ4</accession>
<sequence>MAAPLRIDIDSRGDGTVVLTATGEIDLSNINVFTEALSAAARDNDGASLTVDLRGVEYLDSGAINVLFAHADRIHVIVNPILMPVLRISGLADVGSVEAAS</sequence>
<dbReference type="PROSITE" id="PS50801">
    <property type="entry name" value="STAS"/>
    <property type="match status" value="1"/>
</dbReference>
<dbReference type="RefSeq" id="WP_097943268.1">
    <property type="nucleotide sequence ID" value="NZ_BLKS01000001.1"/>
</dbReference>
<evidence type="ECO:0000259" key="1">
    <source>
        <dbReference type="PROSITE" id="PS50801"/>
    </source>
</evidence>
<dbReference type="CDD" id="cd07043">
    <property type="entry name" value="STAS_anti-anti-sigma_factors"/>
    <property type="match status" value="1"/>
</dbReference>
<name>A0A2A7MSQ4_MYCAG</name>
<dbReference type="Proteomes" id="UP000220914">
    <property type="component" value="Unassembled WGS sequence"/>
</dbReference>
<keyword evidence="4" id="KW-1185">Reference proteome</keyword>
<reference evidence="2 5" key="2">
    <citation type="journal article" date="2019" name="Emerg. Microbes Infect.">
        <title>Comprehensive subspecies identification of 175 nontuberculous mycobacteria species based on 7547 genomic profiles.</title>
        <authorList>
            <person name="Matsumoto Y."/>
            <person name="Kinjo T."/>
            <person name="Motooka D."/>
            <person name="Nabeya D."/>
            <person name="Jung N."/>
            <person name="Uechi K."/>
            <person name="Horii T."/>
            <person name="Iida T."/>
            <person name="Fujita J."/>
            <person name="Nakamura S."/>
        </authorList>
    </citation>
    <scope>NUCLEOTIDE SEQUENCE [LARGE SCALE GENOMIC DNA]</scope>
    <source>
        <strain evidence="2 5">JCM 6377</strain>
    </source>
</reference>
<proteinExistence type="predicted"/>
<organism evidence="3 4">
    <name type="scientific">Mycolicibacterium agri</name>
    <name type="common">Mycobacterium agri</name>
    <dbReference type="NCBI Taxonomy" id="36811"/>
    <lineage>
        <taxon>Bacteria</taxon>
        <taxon>Bacillati</taxon>
        <taxon>Actinomycetota</taxon>
        <taxon>Actinomycetes</taxon>
        <taxon>Mycobacteriales</taxon>
        <taxon>Mycobacteriaceae</taxon>
        <taxon>Mycolicibacterium</taxon>
    </lineage>
</organism>
<dbReference type="AlphaFoldDB" id="A0A2A7MSQ4"/>
<evidence type="ECO:0000313" key="3">
    <source>
        <dbReference type="EMBL" id="PEG34178.1"/>
    </source>
</evidence>
<gene>
    <name evidence="2" type="primary">rsbV</name>
    <name evidence="3" type="ORF">CQY20_26850</name>
    <name evidence="2" type="ORF">MAGR_17210</name>
</gene>
<reference evidence="3 4" key="1">
    <citation type="submission" date="2017-10" db="EMBL/GenBank/DDBJ databases">
        <title>The new phylogeny of genus Mycobacterium.</title>
        <authorList>
            <person name="Tortoli E."/>
            <person name="Trovato A."/>
            <person name="Cirillo D.M."/>
        </authorList>
    </citation>
    <scope>NUCLEOTIDE SEQUENCE [LARGE SCALE GENOMIC DNA]</scope>
    <source>
        <strain evidence="3 4">CCUG37673</strain>
    </source>
</reference>
<feature type="domain" description="STAS" evidence="1">
    <location>
        <begin position="14"/>
        <end position="67"/>
    </location>
</feature>
<dbReference type="Gene3D" id="3.30.750.24">
    <property type="entry name" value="STAS domain"/>
    <property type="match status" value="1"/>
</dbReference>
<dbReference type="SUPFAM" id="SSF52091">
    <property type="entry name" value="SpoIIaa-like"/>
    <property type="match status" value="1"/>
</dbReference>
<dbReference type="InterPro" id="IPR002645">
    <property type="entry name" value="STAS_dom"/>
</dbReference>
<comment type="caution">
    <text evidence="3">The sequence shown here is derived from an EMBL/GenBank/DDBJ whole genome shotgun (WGS) entry which is preliminary data.</text>
</comment>
<dbReference type="Proteomes" id="UP000465302">
    <property type="component" value="Unassembled WGS sequence"/>
</dbReference>
<evidence type="ECO:0000313" key="4">
    <source>
        <dbReference type="Proteomes" id="UP000220914"/>
    </source>
</evidence>
<dbReference type="EMBL" id="PDCP01000074">
    <property type="protein sequence ID" value="PEG34178.1"/>
    <property type="molecule type" value="Genomic_DNA"/>
</dbReference>
<protein>
    <submittedName>
        <fullName evidence="3">Anti-anti-sigma factor</fullName>
    </submittedName>
</protein>
<reference evidence="2" key="3">
    <citation type="submission" date="2020-02" db="EMBL/GenBank/DDBJ databases">
        <authorList>
            <person name="Matsumoto Y."/>
            <person name="Motooka D."/>
            <person name="Nakamura S."/>
        </authorList>
    </citation>
    <scope>NUCLEOTIDE SEQUENCE</scope>
    <source>
        <strain evidence="2">JCM 6377</strain>
    </source>
</reference>
<evidence type="ECO:0000313" key="5">
    <source>
        <dbReference type="Proteomes" id="UP000465302"/>
    </source>
</evidence>
<dbReference type="OrthoDB" id="4628340at2"/>